<evidence type="ECO:0000313" key="2">
    <source>
        <dbReference type="Proteomes" id="UP001204621"/>
    </source>
</evidence>
<comment type="caution">
    <text evidence="1">The sequence shown here is derived from an EMBL/GenBank/DDBJ whole genome shotgun (WGS) entry which is preliminary data.</text>
</comment>
<protein>
    <recommendedName>
        <fullName evidence="3">Lipoprotein</fullName>
    </recommendedName>
</protein>
<evidence type="ECO:0008006" key="3">
    <source>
        <dbReference type="Google" id="ProtNLM"/>
    </source>
</evidence>
<reference evidence="1 2" key="1">
    <citation type="submission" date="2022-08" db="EMBL/GenBank/DDBJ databases">
        <title>Reclassification of Massilia species as members of the genera Telluria, Duganella, Pseudoduganella, Mokoshia gen. nov. and Zemynaea gen. nov. using orthogonal and non-orthogonal genome-based approaches.</title>
        <authorList>
            <person name="Bowman J.P."/>
        </authorList>
    </citation>
    <scope>NUCLEOTIDE SEQUENCE [LARGE SCALE GENOMIC DNA]</scope>
    <source>
        <strain evidence="1 2">JCM 31606</strain>
    </source>
</reference>
<dbReference type="EMBL" id="JANUGU010000005">
    <property type="protein sequence ID" value="MCS0659415.1"/>
    <property type="molecule type" value="Genomic_DNA"/>
</dbReference>
<organism evidence="1 2">
    <name type="scientific">Massilia terrae</name>
    <dbReference type="NCBI Taxonomy" id="1811224"/>
    <lineage>
        <taxon>Bacteria</taxon>
        <taxon>Pseudomonadati</taxon>
        <taxon>Pseudomonadota</taxon>
        <taxon>Betaproteobacteria</taxon>
        <taxon>Burkholderiales</taxon>
        <taxon>Oxalobacteraceae</taxon>
        <taxon>Telluria group</taxon>
        <taxon>Massilia</taxon>
    </lineage>
</organism>
<gene>
    <name evidence="1" type="ORF">NX778_15195</name>
</gene>
<evidence type="ECO:0000313" key="1">
    <source>
        <dbReference type="EMBL" id="MCS0659415.1"/>
    </source>
</evidence>
<name>A0ABT2CZL3_9BURK</name>
<dbReference type="RefSeq" id="WP_258812607.1">
    <property type="nucleotide sequence ID" value="NZ_JANUGU010000005.1"/>
</dbReference>
<accession>A0ABT2CZL3</accession>
<dbReference type="Proteomes" id="UP001204621">
    <property type="component" value="Unassembled WGS sequence"/>
</dbReference>
<sequence>MRALFKLGVAVAVAPMLHGCMVMTVGGAVVGGAVTVASTAVDAGVAVGKGAYNVATYPFSSSDKDGEKK</sequence>
<proteinExistence type="predicted"/>
<keyword evidence="2" id="KW-1185">Reference proteome</keyword>